<protein>
    <recommendedName>
        <fullName evidence="4">PKD domain-containing protein</fullName>
    </recommendedName>
</protein>
<keyword evidence="1" id="KW-0472">Membrane</keyword>
<proteinExistence type="predicted"/>
<gene>
    <name evidence="2" type="ORF">DFR87_01995</name>
</gene>
<feature type="transmembrane region" description="Helical" evidence="1">
    <location>
        <begin position="199"/>
        <end position="220"/>
    </location>
</feature>
<name>A0A2U9IRR1_9CREN</name>
<dbReference type="KEGG" id="mhk:DFR87_01995"/>
<evidence type="ECO:0000313" key="2">
    <source>
        <dbReference type="EMBL" id="AWR98677.1"/>
    </source>
</evidence>
<dbReference type="OrthoDB" id="34640at2157"/>
<evidence type="ECO:0008006" key="4">
    <source>
        <dbReference type="Google" id="ProtNLM"/>
    </source>
</evidence>
<dbReference type="STRING" id="1293036.GCA_001315825_02302"/>
<dbReference type="SUPFAM" id="SSF49299">
    <property type="entry name" value="PKD domain"/>
    <property type="match status" value="1"/>
</dbReference>
<keyword evidence="3" id="KW-1185">Reference proteome</keyword>
<dbReference type="GeneID" id="36834075"/>
<dbReference type="AlphaFoldDB" id="A0A2U9IRR1"/>
<evidence type="ECO:0000313" key="3">
    <source>
        <dbReference type="Proteomes" id="UP000247586"/>
    </source>
</evidence>
<dbReference type="Proteomes" id="UP000247586">
    <property type="component" value="Chromosome"/>
</dbReference>
<accession>A0A2U9IRR1</accession>
<dbReference type="InterPro" id="IPR035986">
    <property type="entry name" value="PKD_dom_sf"/>
</dbReference>
<sequence>MGSITITPINLGLGNHTLIISLVDSSGYVVNASKTVQVNPDPRLTIVENATVTDQGIPILLNVNYSGGTPPYTLTWSTGTSSTAYLFYGEPGLHNVTVTLRDGTGYVVNKTVSLQVNPKLNVSLSLSLLNQFLGEVALGKTSISGGTPPYTLTWIVDGKIEGSNSSLNLALTPGSHNITVIVKDSIGAIAERTEIVNVGYGYILLLVPLATVGVIIAWMLRRR</sequence>
<organism evidence="2 3">
    <name type="scientific">Metallosphaera hakonensis JCM 8857 = DSM 7519</name>
    <dbReference type="NCBI Taxonomy" id="1293036"/>
    <lineage>
        <taxon>Archaea</taxon>
        <taxon>Thermoproteota</taxon>
        <taxon>Thermoprotei</taxon>
        <taxon>Sulfolobales</taxon>
        <taxon>Sulfolobaceae</taxon>
        <taxon>Metallosphaera</taxon>
    </lineage>
</organism>
<keyword evidence="1" id="KW-1133">Transmembrane helix</keyword>
<reference evidence="2" key="1">
    <citation type="submission" date="2018-05" db="EMBL/GenBank/DDBJ databases">
        <title>Complete Genome Sequences of Extremely Thermoacidophilic, Metal-Mobilizing Type-Strain Members of the Archaeal Family Sulfolobaceae: Acidianus brierleyi DSM-1651T, Acidianus sulfidivorans DSM-18786T, Metallosphaera hakonensis DSM-7519T, and Metallosphaera prunae DSM-10039T.</title>
        <authorList>
            <person name="Counts J.A."/>
            <person name="Kelly R.M."/>
        </authorList>
    </citation>
    <scope>NUCLEOTIDE SEQUENCE [LARGE SCALE GENOMIC DNA]</scope>
    <source>
        <strain evidence="2">HO1-1</strain>
    </source>
</reference>
<dbReference type="EMBL" id="CP029287">
    <property type="protein sequence ID" value="AWR98677.1"/>
    <property type="molecule type" value="Genomic_DNA"/>
</dbReference>
<evidence type="ECO:0000256" key="1">
    <source>
        <dbReference type="SAM" id="Phobius"/>
    </source>
</evidence>
<keyword evidence="1" id="KW-0812">Transmembrane</keyword>
<dbReference type="RefSeq" id="WP_054837043.1">
    <property type="nucleotide sequence ID" value="NZ_BBBA01000021.1"/>
</dbReference>